<dbReference type="RefSeq" id="WP_146957540.1">
    <property type="nucleotide sequence ID" value="NZ_CP042467.1"/>
</dbReference>
<evidence type="ECO:0000313" key="7">
    <source>
        <dbReference type="EMBL" id="QED26254.1"/>
    </source>
</evidence>
<dbReference type="KEGG" id="bbae:FRD01_03080"/>
<dbReference type="PROSITE" id="PS50011">
    <property type="entry name" value="PROTEIN_KINASE_DOM"/>
    <property type="match status" value="1"/>
</dbReference>
<dbReference type="InterPro" id="IPR008266">
    <property type="entry name" value="Tyr_kinase_AS"/>
</dbReference>
<organism evidence="7 8">
    <name type="scientific">Microvenator marinus</name>
    <dbReference type="NCBI Taxonomy" id="2600177"/>
    <lineage>
        <taxon>Bacteria</taxon>
        <taxon>Deltaproteobacteria</taxon>
        <taxon>Bradymonadales</taxon>
        <taxon>Microvenatoraceae</taxon>
        <taxon>Microvenator</taxon>
    </lineage>
</organism>
<keyword evidence="4" id="KW-0067">ATP-binding</keyword>
<accession>A0A5B8XKZ5</accession>
<evidence type="ECO:0000259" key="6">
    <source>
        <dbReference type="PROSITE" id="PS50011"/>
    </source>
</evidence>
<dbReference type="Gene3D" id="1.10.510.10">
    <property type="entry name" value="Transferase(Phosphotransferase) domain 1"/>
    <property type="match status" value="1"/>
</dbReference>
<dbReference type="EMBL" id="CP042467">
    <property type="protein sequence ID" value="QED26254.1"/>
    <property type="molecule type" value="Genomic_DNA"/>
</dbReference>
<keyword evidence="5" id="KW-1133">Transmembrane helix</keyword>
<dbReference type="InterPro" id="IPR000719">
    <property type="entry name" value="Prot_kinase_dom"/>
</dbReference>
<evidence type="ECO:0000256" key="4">
    <source>
        <dbReference type="ARBA" id="ARBA00022840"/>
    </source>
</evidence>
<feature type="transmembrane region" description="Helical" evidence="5">
    <location>
        <begin position="435"/>
        <end position="458"/>
    </location>
</feature>
<keyword evidence="1" id="KW-0808">Transferase</keyword>
<dbReference type="OrthoDB" id="9801841at2"/>
<dbReference type="PROSITE" id="PS00109">
    <property type="entry name" value="PROTEIN_KINASE_TYR"/>
    <property type="match status" value="1"/>
</dbReference>
<dbReference type="CDD" id="cd14014">
    <property type="entry name" value="STKc_PknB_like"/>
    <property type="match status" value="1"/>
</dbReference>
<sequence>MKPLLFGKYCLLERISVGGMAEVFRAKPLNTPEFKGYLALKRILPHLAEDDEFITMFVDEARLTVQLQHPNIVRIYELGQFQTSYYILMEFIAGKDVLTLQKRVRKRKETIGIANSLYIAQRIAEGLDFAHRKTGENGQPLNIIHRDISPQNVLVDYLGDVKVIDFGIAKAAVQSSRTQVGVLKGKMGYMSPEQVQGLPLDHRSDVFAIGTVLWEMLTNKRLFNGENEFETMRLVKACEVPAPSELNPEIPPEIDQIVLGALQSDREQRYQSAGHLAQDLQVWAAHLGGNADRLSNWMREVFAEDLEEELEKREEYGLINTAEDVRRLSLPASGHFDMPDEDDGPKTEIWAGEPPSPAQDDVAFGAEHTVVQAGGFDISQLDLIEIEDNVRELKKGPPPLPASVTGAHQRISSDFSAEGTKRTFVPEEPKKDKRVYFLGAAALVLFFTFCVATAALLFQLVDKDETPSVDAGSVILSVTPSENVEILLNSVKQTGELPLRIDYLGEGVHVVEASAPGFETAKVEVEVKPDTVIPLAIELKPALKEGTIQTKIPTLTGLKVWVNGEERDTNDVEPAFKMPVGVVLFEVTAPDWKPFRAFLEVEEGAEISVEPRLEPVGFDLNIEGEQNSVVRLDSKRLGVVPVKIDKLNPLDLHTLEVTNRGGGEGVSRWENFVGLPLLAEETLVADFNKPREVKKKRDYGALVLDTGKDWWSVWVEGVDTGLITPITKDRSLPLLEGKYTIRLKRGYQEETLEIQVVGGETLEIAKDLPFQYKP</sequence>
<dbReference type="GO" id="GO:0004674">
    <property type="term" value="F:protein serine/threonine kinase activity"/>
    <property type="evidence" value="ECO:0007669"/>
    <property type="project" value="TreeGrafter"/>
</dbReference>
<feature type="domain" description="Protein kinase" evidence="6">
    <location>
        <begin position="9"/>
        <end position="284"/>
    </location>
</feature>
<evidence type="ECO:0000256" key="2">
    <source>
        <dbReference type="ARBA" id="ARBA00022741"/>
    </source>
</evidence>
<evidence type="ECO:0000256" key="1">
    <source>
        <dbReference type="ARBA" id="ARBA00022679"/>
    </source>
</evidence>
<proteinExistence type="predicted"/>
<name>A0A5B8XKZ5_9DELT</name>
<dbReference type="PANTHER" id="PTHR43289:SF6">
    <property type="entry name" value="SERINE_THREONINE-PROTEIN KINASE NEKL-3"/>
    <property type="match status" value="1"/>
</dbReference>
<protein>
    <submittedName>
        <fullName evidence="7">Protein kinase</fullName>
    </submittedName>
</protein>
<dbReference type="Pfam" id="PF00069">
    <property type="entry name" value="Pkinase"/>
    <property type="match status" value="1"/>
</dbReference>
<gene>
    <name evidence="7" type="ORF">FRD01_03080</name>
</gene>
<dbReference type="PANTHER" id="PTHR43289">
    <property type="entry name" value="MITOGEN-ACTIVATED PROTEIN KINASE KINASE KINASE 20-RELATED"/>
    <property type="match status" value="1"/>
</dbReference>
<keyword evidence="8" id="KW-1185">Reference proteome</keyword>
<keyword evidence="5" id="KW-0472">Membrane</keyword>
<dbReference type="GO" id="GO:0005524">
    <property type="term" value="F:ATP binding"/>
    <property type="evidence" value="ECO:0007669"/>
    <property type="project" value="UniProtKB-KW"/>
</dbReference>
<evidence type="ECO:0000256" key="3">
    <source>
        <dbReference type="ARBA" id="ARBA00022777"/>
    </source>
</evidence>
<keyword evidence="2" id="KW-0547">Nucleotide-binding</keyword>
<evidence type="ECO:0000256" key="5">
    <source>
        <dbReference type="SAM" id="Phobius"/>
    </source>
</evidence>
<dbReference type="Proteomes" id="UP000321595">
    <property type="component" value="Chromosome"/>
</dbReference>
<dbReference type="AlphaFoldDB" id="A0A5B8XKZ5"/>
<dbReference type="SUPFAM" id="SSF56112">
    <property type="entry name" value="Protein kinase-like (PK-like)"/>
    <property type="match status" value="1"/>
</dbReference>
<dbReference type="InterPro" id="IPR011009">
    <property type="entry name" value="Kinase-like_dom_sf"/>
</dbReference>
<reference evidence="7 8" key="1">
    <citation type="submission" date="2019-08" db="EMBL/GenBank/DDBJ databases">
        <authorList>
            <person name="Liang Q."/>
        </authorList>
    </citation>
    <scope>NUCLEOTIDE SEQUENCE [LARGE SCALE GENOMIC DNA]</scope>
    <source>
        <strain evidence="7 8">V1718</strain>
    </source>
</reference>
<evidence type="ECO:0000313" key="8">
    <source>
        <dbReference type="Proteomes" id="UP000321595"/>
    </source>
</evidence>
<keyword evidence="5" id="KW-0812">Transmembrane</keyword>
<keyword evidence="3 7" id="KW-0418">Kinase</keyword>
<dbReference type="Gene3D" id="3.30.200.20">
    <property type="entry name" value="Phosphorylase Kinase, domain 1"/>
    <property type="match status" value="1"/>
</dbReference>